<dbReference type="InterPro" id="IPR009967">
    <property type="entry name" value="Flagellum_FlbT"/>
</dbReference>
<evidence type="ECO:0000256" key="3">
    <source>
        <dbReference type="ARBA" id="ARBA00022884"/>
    </source>
</evidence>
<comment type="caution">
    <text evidence="4">The sequence shown here is derived from an EMBL/GenBank/DDBJ whole genome shotgun (WGS) entry which is preliminary data.</text>
</comment>
<name>A0A916TLP4_9HYPH</name>
<gene>
    <name evidence="4" type="primary">flbT</name>
    <name evidence="4" type="ORF">GCM10011316_27350</name>
</gene>
<protein>
    <submittedName>
        <fullName evidence="4">Flagellum biosynthesis repressor protein FlbT</fullName>
    </submittedName>
</protein>
<dbReference type="Proteomes" id="UP000605148">
    <property type="component" value="Unassembled WGS sequence"/>
</dbReference>
<dbReference type="RefSeq" id="WP_150497010.1">
    <property type="nucleotide sequence ID" value="NZ_BMFA01000008.1"/>
</dbReference>
<dbReference type="OrthoDB" id="7932924at2"/>
<dbReference type="Pfam" id="PF07378">
    <property type="entry name" value="FlbT"/>
    <property type="match status" value="1"/>
</dbReference>
<dbReference type="GO" id="GO:1902209">
    <property type="term" value="P:negative regulation of bacterial-type flagellum assembly"/>
    <property type="evidence" value="ECO:0007669"/>
    <property type="project" value="InterPro"/>
</dbReference>
<keyword evidence="5" id="KW-1185">Reference proteome</keyword>
<keyword evidence="3" id="KW-0694">RNA-binding</keyword>
<dbReference type="PIRSF" id="PIRSF009533">
    <property type="entry name" value="FlbT"/>
    <property type="match status" value="1"/>
</dbReference>
<reference evidence="4" key="1">
    <citation type="journal article" date="2014" name="Int. J. Syst. Evol. Microbiol.">
        <title>Complete genome sequence of Corynebacterium casei LMG S-19264T (=DSM 44701T), isolated from a smear-ripened cheese.</title>
        <authorList>
            <consortium name="US DOE Joint Genome Institute (JGI-PGF)"/>
            <person name="Walter F."/>
            <person name="Albersmeier A."/>
            <person name="Kalinowski J."/>
            <person name="Ruckert C."/>
        </authorList>
    </citation>
    <scope>NUCLEOTIDE SEQUENCE</scope>
    <source>
        <strain evidence="4">CGMCC 1.12426</strain>
    </source>
</reference>
<sequence length="140" mass="15636">MKIGLKAGERLFINGAVIRAERKTSIELLNDAVFLLEGHVLQAEQATTPLRQIYFILQTMIMDPNAAASAGDMLDMVLTSSSRTFSHPLVLERLDEVSRLAGEKRWFEAMKLIRDLYPIEAELISGSYSERLPELRSAAG</sequence>
<keyword evidence="1" id="KW-0678">Repressor</keyword>
<evidence type="ECO:0000256" key="2">
    <source>
        <dbReference type="ARBA" id="ARBA00022795"/>
    </source>
</evidence>
<evidence type="ECO:0000313" key="5">
    <source>
        <dbReference type="Proteomes" id="UP000605148"/>
    </source>
</evidence>
<dbReference type="GO" id="GO:0006402">
    <property type="term" value="P:mRNA catabolic process"/>
    <property type="evidence" value="ECO:0007669"/>
    <property type="project" value="InterPro"/>
</dbReference>
<evidence type="ECO:0000256" key="1">
    <source>
        <dbReference type="ARBA" id="ARBA00022491"/>
    </source>
</evidence>
<proteinExistence type="predicted"/>
<keyword evidence="2" id="KW-1005">Bacterial flagellum biogenesis</keyword>
<dbReference type="EMBL" id="BMFA01000008">
    <property type="protein sequence ID" value="GGB53845.1"/>
    <property type="molecule type" value="Genomic_DNA"/>
</dbReference>
<dbReference type="AlphaFoldDB" id="A0A916TLP4"/>
<dbReference type="NCBIfam" id="NF001995">
    <property type="entry name" value="PRK00794.1-1"/>
    <property type="match status" value="1"/>
</dbReference>
<dbReference type="GO" id="GO:0048027">
    <property type="term" value="F:mRNA 5'-UTR binding"/>
    <property type="evidence" value="ECO:0007669"/>
    <property type="project" value="InterPro"/>
</dbReference>
<accession>A0A916TLP4</accession>
<reference evidence="4" key="2">
    <citation type="submission" date="2020-09" db="EMBL/GenBank/DDBJ databases">
        <authorList>
            <person name="Sun Q."/>
            <person name="Zhou Y."/>
        </authorList>
    </citation>
    <scope>NUCLEOTIDE SEQUENCE</scope>
    <source>
        <strain evidence="4">CGMCC 1.12426</strain>
    </source>
</reference>
<evidence type="ECO:0000313" key="4">
    <source>
        <dbReference type="EMBL" id="GGB53845.1"/>
    </source>
</evidence>
<dbReference type="GO" id="GO:0044781">
    <property type="term" value="P:bacterial-type flagellum organization"/>
    <property type="evidence" value="ECO:0007669"/>
    <property type="project" value="UniProtKB-KW"/>
</dbReference>
<organism evidence="4 5">
    <name type="scientific">Roseibium aquae</name>
    <dbReference type="NCBI Taxonomy" id="1323746"/>
    <lineage>
        <taxon>Bacteria</taxon>
        <taxon>Pseudomonadati</taxon>
        <taxon>Pseudomonadota</taxon>
        <taxon>Alphaproteobacteria</taxon>
        <taxon>Hyphomicrobiales</taxon>
        <taxon>Stappiaceae</taxon>
        <taxon>Roseibium</taxon>
    </lineage>
</organism>